<comment type="caution">
    <text evidence="1">The sequence shown here is derived from an EMBL/GenBank/DDBJ whole genome shotgun (WGS) entry which is preliminary data.</text>
</comment>
<name>A0A329VKG2_9GAMM</name>
<proteinExistence type="predicted"/>
<evidence type="ECO:0000313" key="2">
    <source>
        <dbReference type="Proteomes" id="UP000250870"/>
    </source>
</evidence>
<reference evidence="1 2" key="1">
    <citation type="journal article" date="2018" name="Int. J. Syst. Evol. Microbiol.">
        <title>Whole-genome-based revisit of Photorhabdus phylogeny: proposal for the elevation of most Photorhabdus subspecies to the species level and description of one novel species Photorhabdus bodei sp. nov., and one novel subspecies Photorhabdus laumondii subsp. clarkei subsp. nov.</title>
        <authorList>
            <person name="Machado R.A.R."/>
            <person name="Wuthrich D."/>
            <person name="Kuhnert P."/>
            <person name="Arce C.C.M."/>
            <person name="Thonen L."/>
            <person name="Ruiz C."/>
            <person name="Zhang X."/>
            <person name="Robert C.A.M."/>
            <person name="Karimi J."/>
            <person name="Kamali S."/>
            <person name="Ma J."/>
            <person name="Bruggmann R."/>
            <person name="Erb M."/>
        </authorList>
    </citation>
    <scope>NUCLEOTIDE SEQUENCE [LARGE SCALE GENOMIC DNA]</scope>
    <source>
        <strain evidence="1 2">BOJ-47</strain>
    </source>
</reference>
<dbReference type="EMBL" id="NSCI01000004">
    <property type="protein sequence ID" value="RAW92335.1"/>
    <property type="molecule type" value="Genomic_DNA"/>
</dbReference>
<gene>
    <name evidence="1" type="ORF">CKY01_05195</name>
</gene>
<dbReference type="AlphaFoldDB" id="A0A329VKG2"/>
<evidence type="ECO:0000313" key="1">
    <source>
        <dbReference type="EMBL" id="RAW92335.1"/>
    </source>
</evidence>
<protein>
    <submittedName>
        <fullName evidence="1">Uncharacterized protein</fullName>
    </submittedName>
</protein>
<dbReference type="Proteomes" id="UP000250870">
    <property type="component" value="Unassembled WGS sequence"/>
</dbReference>
<organism evidence="1 2">
    <name type="scientific">Photorhabdus laumondii subsp. clarkei</name>
    <dbReference type="NCBI Taxonomy" id="2029685"/>
    <lineage>
        <taxon>Bacteria</taxon>
        <taxon>Pseudomonadati</taxon>
        <taxon>Pseudomonadota</taxon>
        <taxon>Gammaproteobacteria</taxon>
        <taxon>Enterobacterales</taxon>
        <taxon>Morganellaceae</taxon>
        <taxon>Photorhabdus</taxon>
    </lineage>
</organism>
<sequence length="90" mass="10425">MPKSVIKGHIRHMNIKVLTKQNELFVSANNSLNRVPHALMAPIKLLPSDRFQLRRANVKIPCITIILNKNKNAELEYRHFAVKEEINLML</sequence>
<accession>A0A329VKG2</accession>